<keyword evidence="6" id="KW-1185">Reference proteome</keyword>
<dbReference type="GO" id="GO:0005886">
    <property type="term" value="C:plasma membrane"/>
    <property type="evidence" value="ECO:0007669"/>
    <property type="project" value="TreeGrafter"/>
</dbReference>
<dbReference type="STRING" id="1658172.A0A1B7NU22"/>
<dbReference type="AlphaFoldDB" id="A0A1B7NU22"/>
<organism evidence="5 6">
    <name type="scientific">Emergomyces africanus</name>
    <dbReference type="NCBI Taxonomy" id="1955775"/>
    <lineage>
        <taxon>Eukaryota</taxon>
        <taxon>Fungi</taxon>
        <taxon>Dikarya</taxon>
        <taxon>Ascomycota</taxon>
        <taxon>Pezizomycotina</taxon>
        <taxon>Eurotiomycetes</taxon>
        <taxon>Eurotiomycetidae</taxon>
        <taxon>Onygenales</taxon>
        <taxon>Ajellomycetaceae</taxon>
        <taxon>Emergomyces</taxon>
    </lineage>
</organism>
<evidence type="ECO:0000259" key="4">
    <source>
        <dbReference type="PROSITE" id="PS51180"/>
    </source>
</evidence>
<evidence type="ECO:0000256" key="2">
    <source>
        <dbReference type="ARBA" id="ARBA00022193"/>
    </source>
</evidence>
<dbReference type="Gene3D" id="1.25.40.280">
    <property type="entry name" value="alix/aip1 like domains"/>
    <property type="match status" value="1"/>
</dbReference>
<feature type="domain" description="BRO1" evidence="4">
    <location>
        <begin position="1"/>
        <end position="520"/>
    </location>
</feature>
<comment type="similarity">
    <text evidence="1">Belongs to the palC family.</text>
</comment>
<name>A0A1B7NU22_9EURO</name>
<dbReference type="SMART" id="SM01041">
    <property type="entry name" value="BRO1"/>
    <property type="match status" value="1"/>
</dbReference>
<accession>A0A1B7NU22</accession>
<evidence type="ECO:0000313" key="6">
    <source>
        <dbReference type="Proteomes" id="UP000091918"/>
    </source>
</evidence>
<dbReference type="PANTHER" id="PTHR40463:SF1">
    <property type="entry name" value="PH-RESPONSE REGULATOR PROTEIN PALC"/>
    <property type="match status" value="1"/>
</dbReference>
<dbReference type="PROSITE" id="PS51180">
    <property type="entry name" value="BRO1"/>
    <property type="match status" value="1"/>
</dbReference>
<evidence type="ECO:0000256" key="3">
    <source>
        <dbReference type="SAM" id="MobiDB-lite"/>
    </source>
</evidence>
<gene>
    <name evidence="5" type="ORF">ACJ72_05392</name>
</gene>
<dbReference type="OrthoDB" id="10266451at2759"/>
<dbReference type="InterPro" id="IPR004328">
    <property type="entry name" value="BRO1_dom"/>
</dbReference>
<dbReference type="InterPro" id="IPR037505">
    <property type="entry name" value="pH-resp_palC"/>
</dbReference>
<dbReference type="Proteomes" id="UP000091918">
    <property type="component" value="Unassembled WGS sequence"/>
</dbReference>
<sequence>MVFPFSLPTTSHLSFQSYLSSPTHPSLPQSASTARHSLRLALKKHKRLSPAQQSDHLQLVLAALNEYIPYLFALSRGCPSSSPAPHGTEDNIDIHLRSEIEVEWRVTLSSSSSLLHLRRGEVGLGRSSRVRGRGLNFEIAFVLSTLGYVLANLGRTRYLKTLYANKTPTPEMKTAAVQAATKYLLQASSVHAFLASSSSFSGLFCATNSTPQTSKFHKSTTSSTSAASPEVNISAIPIPDLDSSTQSALSTLALAEATLLAVVKDDAYLSACIQARNSLDTDWMVKPPDIPKVRTLLFARLCVRAAEYAEQALSSAGAVRGHGNDAKVDEDLLNYMRSLARVCRAKGCRFFGIDAEMAGKTGEGIAWLRAGKVVLGFRGALKGDDNMEGSAKGKGRGGFGVGFSKLKRGWSERREEKRIEKEAASSKGGELEREADMDWGDDAGREEEGRVLDMLEEKWVKMNDTINTQLIPSSSLYLANLPSGRDIHSTPAAYAPPKLDAEQLVHMRAPPDAHESLDPVDSSDEDADEGEAGARRYF</sequence>
<feature type="region of interest" description="Disordered" evidence="3">
    <location>
        <begin position="508"/>
        <end position="538"/>
    </location>
</feature>
<dbReference type="GO" id="GO:0071467">
    <property type="term" value="P:cellular response to pH"/>
    <property type="evidence" value="ECO:0007669"/>
    <property type="project" value="InterPro"/>
</dbReference>
<dbReference type="PANTHER" id="PTHR40463">
    <property type="entry name" value="PH-RESPONSE REGULATOR PROTEIN PALC"/>
    <property type="match status" value="1"/>
</dbReference>
<evidence type="ECO:0000313" key="5">
    <source>
        <dbReference type="EMBL" id="OAX80278.1"/>
    </source>
</evidence>
<evidence type="ECO:0000256" key="1">
    <source>
        <dbReference type="ARBA" id="ARBA00010997"/>
    </source>
</evidence>
<feature type="compositionally biased region" description="Basic and acidic residues" evidence="3">
    <location>
        <begin position="508"/>
        <end position="517"/>
    </location>
</feature>
<comment type="caution">
    <text evidence="5">The sequence shown here is derived from an EMBL/GenBank/DDBJ whole genome shotgun (WGS) entry which is preliminary data.</text>
</comment>
<protein>
    <recommendedName>
        <fullName evidence="2">pH-response regulator protein palC</fullName>
    </recommendedName>
</protein>
<proteinExistence type="inferred from homology"/>
<feature type="compositionally biased region" description="Acidic residues" evidence="3">
    <location>
        <begin position="521"/>
        <end position="531"/>
    </location>
</feature>
<feature type="region of interest" description="Disordered" evidence="3">
    <location>
        <begin position="414"/>
        <end position="445"/>
    </location>
</feature>
<reference evidence="5 6" key="1">
    <citation type="submission" date="2015-07" db="EMBL/GenBank/DDBJ databases">
        <title>Emmonsia species relationships and genome sequence.</title>
        <authorList>
            <person name="Cuomo C.A."/>
            <person name="Schwartz I.S."/>
            <person name="Kenyon C."/>
            <person name="de Hoog G.S."/>
            <person name="Govender N.P."/>
            <person name="Botha A."/>
            <person name="Moreno L."/>
            <person name="de Vries M."/>
            <person name="Munoz J.F."/>
            <person name="Stielow J.B."/>
        </authorList>
    </citation>
    <scope>NUCLEOTIDE SEQUENCE [LARGE SCALE GENOMIC DNA]</scope>
    <source>
        <strain evidence="5 6">CBS 136260</strain>
    </source>
</reference>
<dbReference type="InterPro" id="IPR038499">
    <property type="entry name" value="BRO1_sf"/>
</dbReference>
<dbReference type="EMBL" id="LGUA01000746">
    <property type="protein sequence ID" value="OAX80278.1"/>
    <property type="molecule type" value="Genomic_DNA"/>
</dbReference>